<evidence type="ECO:0000259" key="1">
    <source>
        <dbReference type="Pfam" id="PF04324"/>
    </source>
</evidence>
<evidence type="ECO:0000313" key="3">
    <source>
        <dbReference type="Proteomes" id="UP001058072"/>
    </source>
</evidence>
<organism evidence="2 3">
    <name type="scientific">Turicibacter bilis</name>
    <dbReference type="NCBI Taxonomy" id="2735723"/>
    <lineage>
        <taxon>Bacteria</taxon>
        <taxon>Bacillati</taxon>
        <taxon>Bacillota</taxon>
        <taxon>Erysipelotrichia</taxon>
        <taxon>Erysipelotrichales</taxon>
        <taxon>Turicibacteraceae</taxon>
        <taxon>Turicibacter</taxon>
    </lineage>
</organism>
<feature type="domain" description="BFD-like [2Fe-2S]-binding" evidence="1">
    <location>
        <begin position="50"/>
        <end position="96"/>
    </location>
</feature>
<reference evidence="2" key="1">
    <citation type="submission" date="2021-03" db="EMBL/GenBank/DDBJ databases">
        <title>Comparative Genomics and Metabolomics in the genus Turicibacter.</title>
        <authorList>
            <person name="Maki J."/>
            <person name="Looft T."/>
        </authorList>
    </citation>
    <scope>NUCLEOTIDE SEQUENCE</scope>
    <source>
        <strain evidence="2">ISU324</strain>
    </source>
</reference>
<dbReference type="InterPro" id="IPR007419">
    <property type="entry name" value="BFD-like_2Fe2S-bd_dom"/>
</dbReference>
<sequence>MKLEKIQKPDYLKVRHAMIAGARTIEDVKVMTDLDTVEYENDIKAILASICGCKGTSLEQVVTLANEGKTIEEIKEITGTATACGRCIHLLEAVVAAKK</sequence>
<name>A0A9Q9CRG0_9FIRM</name>
<evidence type="ECO:0000313" key="2">
    <source>
        <dbReference type="EMBL" id="UUF09332.1"/>
    </source>
</evidence>
<dbReference type="Gene3D" id="1.10.10.1100">
    <property type="entry name" value="BFD-like [2Fe-2S]-binding domain"/>
    <property type="match status" value="1"/>
</dbReference>
<protein>
    <submittedName>
        <fullName evidence="2">(2Fe-2S)-binding protein</fullName>
    </submittedName>
</protein>
<proteinExistence type="predicted"/>
<dbReference type="AlphaFoldDB" id="A0A9Q9CRG0"/>
<dbReference type="EMBL" id="CP071250">
    <property type="protein sequence ID" value="UUF09332.1"/>
    <property type="molecule type" value="Genomic_DNA"/>
</dbReference>
<accession>A0A9Q9CRG0</accession>
<dbReference type="Proteomes" id="UP001058072">
    <property type="component" value="Chromosome"/>
</dbReference>
<dbReference type="RefSeq" id="WP_212724756.1">
    <property type="nucleotide sequence ID" value="NZ_CP071250.1"/>
</dbReference>
<gene>
    <name evidence="2" type="ORF">J0J70_05065</name>
</gene>
<dbReference type="Pfam" id="PF04324">
    <property type="entry name" value="Fer2_BFD"/>
    <property type="match status" value="1"/>
</dbReference>
<dbReference type="InterPro" id="IPR041854">
    <property type="entry name" value="BFD-like_2Fe2S-bd_dom_sf"/>
</dbReference>